<name>A0A6J7WDV9_9CAUD</name>
<organism evidence="1">
    <name type="scientific">uncultured Caudovirales phage</name>
    <dbReference type="NCBI Taxonomy" id="2100421"/>
    <lineage>
        <taxon>Viruses</taxon>
        <taxon>Duplodnaviria</taxon>
        <taxon>Heunggongvirae</taxon>
        <taxon>Uroviricota</taxon>
        <taxon>Caudoviricetes</taxon>
        <taxon>Peduoviridae</taxon>
        <taxon>Maltschvirus</taxon>
        <taxon>Maltschvirus maltsch</taxon>
    </lineage>
</organism>
<gene>
    <name evidence="1" type="ORF">UFOVP155_7</name>
</gene>
<accession>A0A6J7WDV9</accession>
<protein>
    <submittedName>
        <fullName evidence="1">Uncharacterized protein</fullName>
    </submittedName>
</protein>
<reference evidence="1" key="1">
    <citation type="submission" date="2020-05" db="EMBL/GenBank/DDBJ databases">
        <authorList>
            <person name="Chiriac C."/>
            <person name="Salcher M."/>
            <person name="Ghai R."/>
            <person name="Kavagutti S V."/>
        </authorList>
    </citation>
    <scope>NUCLEOTIDE SEQUENCE</scope>
</reference>
<evidence type="ECO:0000313" key="1">
    <source>
        <dbReference type="EMBL" id="CAB5170178.1"/>
    </source>
</evidence>
<dbReference type="EMBL" id="LR798203">
    <property type="protein sequence ID" value="CAB5170178.1"/>
    <property type="molecule type" value="Genomic_DNA"/>
</dbReference>
<proteinExistence type="predicted"/>
<sequence length="71" mass="8384">MNSALMDWETHSRISKLEDQVERLWMENERYRIGLMRIVQMERFPTQSGSQEYDGIYPTGAFALKVLKGED</sequence>